<keyword evidence="3" id="KW-1185">Reference proteome</keyword>
<organism evidence="2 3">
    <name type="scientific">Caulobacter ginsengisoli</name>
    <dbReference type="NCBI Taxonomy" id="400775"/>
    <lineage>
        <taxon>Bacteria</taxon>
        <taxon>Pseudomonadati</taxon>
        <taxon>Pseudomonadota</taxon>
        <taxon>Alphaproteobacteria</taxon>
        <taxon>Caulobacterales</taxon>
        <taxon>Caulobacteraceae</taxon>
        <taxon>Caulobacter</taxon>
    </lineage>
</organism>
<dbReference type="PANTHER" id="PTHR36503">
    <property type="entry name" value="BLR2520 PROTEIN"/>
    <property type="match status" value="1"/>
</dbReference>
<dbReference type="PANTHER" id="PTHR36503:SF2">
    <property type="entry name" value="BLR2408 PROTEIN"/>
    <property type="match status" value="1"/>
</dbReference>
<proteinExistence type="predicted"/>
<name>A0ABU0INW6_9CAUL</name>
<dbReference type="GO" id="GO:0016829">
    <property type="term" value="F:lyase activity"/>
    <property type="evidence" value="ECO:0007669"/>
    <property type="project" value="UniProtKB-KW"/>
</dbReference>
<comment type="caution">
    <text evidence="2">The sequence shown here is derived from an EMBL/GenBank/DDBJ whole genome shotgun (WGS) entry which is preliminary data.</text>
</comment>
<evidence type="ECO:0000313" key="3">
    <source>
        <dbReference type="Proteomes" id="UP001228905"/>
    </source>
</evidence>
<sequence>MRMIFVNLPVKSVKASRDFFGALGFTFNEQFCSEDTACMVIEENIFSMLMETARFKAFIKGDVADTAKGKEVLVCLSCASRAEVEALKAKAIAAGGGEWLPAQDYGFMYGDSFTDLDGHVWELNWMDPAAVAGGPPAA</sequence>
<keyword evidence="2" id="KW-0456">Lyase</keyword>
<evidence type="ECO:0000313" key="2">
    <source>
        <dbReference type="EMBL" id="MDQ0463705.1"/>
    </source>
</evidence>
<dbReference type="Pfam" id="PF22677">
    <property type="entry name" value="Ble-like_N"/>
    <property type="match status" value="1"/>
</dbReference>
<feature type="domain" description="Glyoxalase/Bleomycin resistance-like N-terminal" evidence="1">
    <location>
        <begin position="2"/>
        <end position="41"/>
    </location>
</feature>
<gene>
    <name evidence="2" type="ORF">QO010_001476</name>
</gene>
<dbReference type="Proteomes" id="UP001228905">
    <property type="component" value="Unassembled WGS sequence"/>
</dbReference>
<dbReference type="RefSeq" id="WP_307347842.1">
    <property type="nucleotide sequence ID" value="NZ_JAUSVS010000002.1"/>
</dbReference>
<dbReference type="InterPro" id="IPR053863">
    <property type="entry name" value="Glyoxy/Ble-like_N"/>
</dbReference>
<dbReference type="SUPFAM" id="SSF54593">
    <property type="entry name" value="Glyoxalase/Bleomycin resistance protein/Dihydroxybiphenyl dioxygenase"/>
    <property type="match status" value="1"/>
</dbReference>
<dbReference type="EMBL" id="JAUSVS010000002">
    <property type="protein sequence ID" value="MDQ0463705.1"/>
    <property type="molecule type" value="Genomic_DNA"/>
</dbReference>
<reference evidence="2 3" key="1">
    <citation type="submission" date="2023-07" db="EMBL/GenBank/DDBJ databases">
        <title>Genomic Encyclopedia of Type Strains, Phase IV (KMG-IV): sequencing the most valuable type-strain genomes for metagenomic binning, comparative biology and taxonomic classification.</title>
        <authorList>
            <person name="Goeker M."/>
        </authorList>
    </citation>
    <scope>NUCLEOTIDE SEQUENCE [LARGE SCALE GENOMIC DNA]</scope>
    <source>
        <strain evidence="2 3">DSM 18695</strain>
    </source>
</reference>
<protein>
    <submittedName>
        <fullName evidence="2">Lactoylglutathione lyase</fullName>
    </submittedName>
</protein>
<accession>A0ABU0INW6</accession>
<dbReference type="InterPro" id="IPR029068">
    <property type="entry name" value="Glyas_Bleomycin-R_OHBP_Dase"/>
</dbReference>
<dbReference type="Gene3D" id="3.10.180.10">
    <property type="entry name" value="2,3-Dihydroxybiphenyl 1,2-Dioxygenase, domain 1"/>
    <property type="match status" value="1"/>
</dbReference>
<evidence type="ECO:0000259" key="1">
    <source>
        <dbReference type="Pfam" id="PF22677"/>
    </source>
</evidence>